<keyword evidence="3 4" id="KW-0560">Oxidoreductase</keyword>
<dbReference type="SUPFAM" id="SSF51905">
    <property type="entry name" value="FAD/NAD(P)-binding domain"/>
    <property type="match status" value="1"/>
</dbReference>
<evidence type="ECO:0000313" key="7">
    <source>
        <dbReference type="Proteomes" id="UP000540698"/>
    </source>
</evidence>
<dbReference type="GO" id="GO:0016117">
    <property type="term" value="P:carotenoid biosynthetic process"/>
    <property type="evidence" value="ECO:0007669"/>
    <property type="project" value="UniProtKB-KW"/>
</dbReference>
<keyword evidence="2 4" id="KW-0125">Carotenoid biosynthesis</keyword>
<reference evidence="6 7" key="1">
    <citation type="submission" date="2020-04" db="EMBL/GenBank/DDBJ databases">
        <title>MicrobeNet Type strains.</title>
        <authorList>
            <person name="Nicholson A.C."/>
        </authorList>
    </citation>
    <scope>NUCLEOTIDE SEQUENCE [LARGE SCALE GENOMIC DNA]</scope>
    <source>
        <strain evidence="6 7">DSM 44956</strain>
    </source>
</reference>
<dbReference type="NCBIfam" id="TIGR02734">
    <property type="entry name" value="crtI_fam"/>
    <property type="match status" value="1"/>
</dbReference>
<dbReference type="Proteomes" id="UP000540698">
    <property type="component" value="Unassembled WGS sequence"/>
</dbReference>
<evidence type="ECO:0000256" key="2">
    <source>
        <dbReference type="ARBA" id="ARBA00022746"/>
    </source>
</evidence>
<evidence type="ECO:0000256" key="1">
    <source>
        <dbReference type="ARBA" id="ARBA00004829"/>
    </source>
</evidence>
<accession>A0A7X6R168</accession>
<comment type="similarity">
    <text evidence="4">Belongs to the carotenoid/retinoid oxidoreductase family.</text>
</comment>
<keyword evidence="7" id="KW-1185">Reference proteome</keyword>
<dbReference type="GO" id="GO:0016491">
    <property type="term" value="F:oxidoreductase activity"/>
    <property type="evidence" value="ECO:0007669"/>
    <property type="project" value="UniProtKB-KW"/>
</dbReference>
<dbReference type="InterPro" id="IPR002937">
    <property type="entry name" value="Amino_oxidase"/>
</dbReference>
<evidence type="ECO:0000313" key="6">
    <source>
        <dbReference type="EMBL" id="NKY24970.1"/>
    </source>
</evidence>
<dbReference type="InterPro" id="IPR014105">
    <property type="entry name" value="Carotenoid/retinoid_OxRdtase"/>
</dbReference>
<dbReference type="PANTHER" id="PTHR43734">
    <property type="entry name" value="PHYTOENE DESATURASE"/>
    <property type="match status" value="1"/>
</dbReference>
<evidence type="ECO:0000259" key="5">
    <source>
        <dbReference type="Pfam" id="PF01593"/>
    </source>
</evidence>
<proteinExistence type="inferred from homology"/>
<dbReference type="PANTHER" id="PTHR43734:SF1">
    <property type="entry name" value="PHYTOENE DESATURASE"/>
    <property type="match status" value="1"/>
</dbReference>
<gene>
    <name evidence="6" type="primary">crtI</name>
    <name evidence="6" type="ORF">HGB38_01800</name>
</gene>
<protein>
    <submittedName>
        <fullName evidence="6">Phytoene desaturase</fullName>
    </submittedName>
</protein>
<dbReference type="Pfam" id="PF01593">
    <property type="entry name" value="Amino_oxidase"/>
    <property type="match status" value="1"/>
</dbReference>
<feature type="domain" description="Amine oxidase" evidence="5">
    <location>
        <begin position="18"/>
        <end position="484"/>
    </location>
</feature>
<sequence>MRTVTGPTDRVVIVGAGLAGLAAAVRLAVAGREVTLVEREDHPGGRAGTLSIDGYTFDTGPTVLTMVDLIEDLFDCAGERMDDWLTLHPVVPAYRAHYHDGSHLDVYSDVPQMAAEIERVCGSAEARGYEKFVSFLHRLYRAEMNDFINRNHDSVFDLLTPNLARLVGMGAFTTLDRKVSSYMKHPHLQKLFSFQAMYAGMSPHRALAIYAIITYMDCVQGVYFPVGGIHALPKALAALAVKNGVTIRYGTAVSRVATHSGRATGVLTADGEHIPADVVLLNVDPSYARRTLLGQRPRRLRYSPSCFVLNVGSSANYPDAAHHNIHFGRAWRSTFRQLLDHGQLMTDPSFLITCPTKSDPALAPSGKNSYYVLFPVPNTTAELDWSRIGRQYRDEIMSVVQESGYPEFASSVEVEHTITPVDWARFGLPAGTPFTAAHSLTQTGPFRAGNIRGDNIVYAGAGTRPGVGVPMVLISGHLAAERILGHR</sequence>
<comment type="pathway">
    <text evidence="1 4">Carotenoid biosynthesis.</text>
</comment>
<comment type="caution">
    <text evidence="6">The sequence shown here is derived from an EMBL/GenBank/DDBJ whole genome shotgun (WGS) entry which is preliminary data.</text>
</comment>
<dbReference type="EMBL" id="JAAXOS010000001">
    <property type="protein sequence ID" value="NKY24970.1"/>
    <property type="molecule type" value="Genomic_DNA"/>
</dbReference>
<organism evidence="6 7">
    <name type="scientific">Nocardia gamkensis</name>
    <dbReference type="NCBI Taxonomy" id="352869"/>
    <lineage>
        <taxon>Bacteria</taxon>
        <taxon>Bacillati</taxon>
        <taxon>Actinomycetota</taxon>
        <taxon>Actinomycetes</taxon>
        <taxon>Mycobacteriales</taxon>
        <taxon>Nocardiaceae</taxon>
        <taxon>Nocardia</taxon>
    </lineage>
</organism>
<evidence type="ECO:0000256" key="4">
    <source>
        <dbReference type="RuleBase" id="RU362075"/>
    </source>
</evidence>
<evidence type="ECO:0000256" key="3">
    <source>
        <dbReference type="ARBA" id="ARBA00023002"/>
    </source>
</evidence>
<name>A0A7X6R168_9NOCA</name>
<dbReference type="AlphaFoldDB" id="A0A7X6R168"/>
<dbReference type="RefSeq" id="WP_062967495.1">
    <property type="nucleotide sequence ID" value="NZ_JAAXOS010000001.1"/>
</dbReference>
<dbReference type="Gene3D" id="3.50.50.60">
    <property type="entry name" value="FAD/NAD(P)-binding domain"/>
    <property type="match status" value="2"/>
</dbReference>
<dbReference type="InterPro" id="IPR036188">
    <property type="entry name" value="FAD/NAD-bd_sf"/>
</dbReference>